<evidence type="ECO:0000313" key="2">
    <source>
        <dbReference type="Proteomes" id="UP000638263"/>
    </source>
</evidence>
<gene>
    <name evidence="1" type="ORF">GCM10011588_29360</name>
</gene>
<name>A0A917VTI3_9NOCA</name>
<evidence type="ECO:0000313" key="1">
    <source>
        <dbReference type="EMBL" id="GGL13064.1"/>
    </source>
</evidence>
<comment type="caution">
    <text evidence="1">The sequence shown here is derived from an EMBL/GenBank/DDBJ whole genome shotgun (WGS) entry which is preliminary data.</text>
</comment>
<dbReference type="AlphaFoldDB" id="A0A917VTI3"/>
<dbReference type="Proteomes" id="UP000638263">
    <property type="component" value="Unassembled WGS sequence"/>
</dbReference>
<dbReference type="EMBL" id="BMMH01000005">
    <property type="protein sequence ID" value="GGL13064.1"/>
    <property type="molecule type" value="Genomic_DNA"/>
</dbReference>
<reference evidence="1" key="2">
    <citation type="submission" date="2020-09" db="EMBL/GenBank/DDBJ databases">
        <authorList>
            <person name="Sun Q."/>
            <person name="Zhou Y."/>
        </authorList>
    </citation>
    <scope>NUCLEOTIDE SEQUENCE</scope>
    <source>
        <strain evidence="1">CGMCC 4.3508</strain>
    </source>
</reference>
<proteinExistence type="predicted"/>
<protein>
    <submittedName>
        <fullName evidence="1">Uncharacterized protein</fullName>
    </submittedName>
</protein>
<organism evidence="1 2">
    <name type="scientific">Nocardia jinanensis</name>
    <dbReference type="NCBI Taxonomy" id="382504"/>
    <lineage>
        <taxon>Bacteria</taxon>
        <taxon>Bacillati</taxon>
        <taxon>Actinomycetota</taxon>
        <taxon>Actinomycetes</taxon>
        <taxon>Mycobacteriales</taxon>
        <taxon>Nocardiaceae</taxon>
        <taxon>Nocardia</taxon>
    </lineage>
</organism>
<accession>A0A917VTI3</accession>
<sequence length="61" mass="6538">MARLRRRATLVFVTPFRTHGNRYLGAAGSSAGSAAPRYFRRMPAVTGVAPAAAAAGDRRYN</sequence>
<keyword evidence="2" id="KW-1185">Reference proteome</keyword>
<reference evidence="1" key="1">
    <citation type="journal article" date="2014" name="Int. J. Syst. Evol. Microbiol.">
        <title>Complete genome sequence of Corynebacterium casei LMG S-19264T (=DSM 44701T), isolated from a smear-ripened cheese.</title>
        <authorList>
            <consortium name="US DOE Joint Genome Institute (JGI-PGF)"/>
            <person name="Walter F."/>
            <person name="Albersmeier A."/>
            <person name="Kalinowski J."/>
            <person name="Ruckert C."/>
        </authorList>
    </citation>
    <scope>NUCLEOTIDE SEQUENCE</scope>
    <source>
        <strain evidence="1">CGMCC 4.3508</strain>
    </source>
</reference>